<feature type="transmembrane region" description="Helical" evidence="1">
    <location>
        <begin position="88"/>
        <end position="109"/>
    </location>
</feature>
<evidence type="ECO:0000313" key="2">
    <source>
        <dbReference type="EMBL" id="KDN27174.1"/>
    </source>
</evidence>
<keyword evidence="1" id="KW-0472">Membrane</keyword>
<evidence type="ECO:0000313" key="3">
    <source>
        <dbReference type="Proteomes" id="UP000027219"/>
    </source>
</evidence>
<protein>
    <recommendedName>
        <fullName evidence="4">DUF2523 domain-containing protein</fullName>
    </recommendedName>
</protein>
<reference evidence="2 3" key="1">
    <citation type="submission" date="2014-02" db="EMBL/GenBank/DDBJ databases">
        <title>Vibrio fortis Dalian14 Genome Sequencing.</title>
        <authorList>
            <person name="Wang Y."/>
            <person name="Song L."/>
            <person name="Liu G."/>
            <person name="Ding J."/>
        </authorList>
    </citation>
    <scope>NUCLEOTIDE SEQUENCE [LARGE SCALE GENOMIC DNA]</scope>
    <source>
        <strain evidence="2 3">Dalian14</strain>
    </source>
</reference>
<dbReference type="RefSeq" id="WP_032552533.1">
    <property type="nucleotide sequence ID" value="NZ_JFFR01000027.1"/>
</dbReference>
<keyword evidence="3" id="KW-1185">Reference proteome</keyword>
<feature type="transmembrane region" description="Helical" evidence="1">
    <location>
        <begin position="54"/>
        <end position="76"/>
    </location>
</feature>
<keyword evidence="1" id="KW-1133">Transmembrane helix</keyword>
<name>A0A066USU6_9VIBR</name>
<dbReference type="EMBL" id="JFFR01000027">
    <property type="protein sequence ID" value="KDN27174.1"/>
    <property type="molecule type" value="Genomic_DNA"/>
</dbReference>
<organism evidence="2 3">
    <name type="scientific">Vibrio fortis</name>
    <dbReference type="NCBI Taxonomy" id="212667"/>
    <lineage>
        <taxon>Bacteria</taxon>
        <taxon>Pseudomonadati</taxon>
        <taxon>Pseudomonadota</taxon>
        <taxon>Gammaproteobacteria</taxon>
        <taxon>Vibrionales</taxon>
        <taxon>Vibrionaceae</taxon>
        <taxon>Vibrio</taxon>
    </lineage>
</organism>
<dbReference type="Proteomes" id="UP000027219">
    <property type="component" value="Unassembled WGS sequence"/>
</dbReference>
<evidence type="ECO:0000256" key="1">
    <source>
        <dbReference type="SAM" id="Phobius"/>
    </source>
</evidence>
<dbReference type="AlphaFoldDB" id="A0A066USU6"/>
<sequence>MEYFYDALDFIVTVFGSIYDFFASIPDLILEAFAYAWFWAIKLYIYLKIQMLELAYNVASLLLSEYEVYTVLNMAFNKLPADLRFACYQLGIVDAVRIIVDAFATAFVLRIMGW</sequence>
<accession>A0A066USU6</accession>
<gene>
    <name evidence="2" type="ORF">VFDL14_19935</name>
</gene>
<comment type="caution">
    <text evidence="2">The sequence shown here is derived from an EMBL/GenBank/DDBJ whole genome shotgun (WGS) entry which is preliminary data.</text>
</comment>
<evidence type="ECO:0008006" key="4">
    <source>
        <dbReference type="Google" id="ProtNLM"/>
    </source>
</evidence>
<keyword evidence="1" id="KW-0812">Transmembrane</keyword>
<proteinExistence type="predicted"/>
<feature type="transmembrane region" description="Helical" evidence="1">
    <location>
        <begin position="28"/>
        <end position="47"/>
    </location>
</feature>
<dbReference type="OrthoDB" id="5904955at2"/>
<dbReference type="STRING" id="212667.VFDL14_19935"/>